<evidence type="ECO:0000313" key="2">
    <source>
        <dbReference type="Proteomes" id="UP000887013"/>
    </source>
</evidence>
<comment type="caution">
    <text evidence="1">The sequence shown here is derived from an EMBL/GenBank/DDBJ whole genome shotgun (WGS) entry which is preliminary data.</text>
</comment>
<gene>
    <name evidence="1" type="ORF">NPIL_53181</name>
</gene>
<protein>
    <submittedName>
        <fullName evidence="1">Uncharacterized protein</fullName>
    </submittedName>
</protein>
<sequence length="95" mass="10848">GDQALCDEFIKCYDGLPKRFGDIAKKCMDKIPDGKRCSKDKELFNSAKDRMQFMVCQRDQLPKEFTAEEWTTLKNAQGCFKAVADKCIKMKGSKP</sequence>
<accession>A0A8X6U8T4</accession>
<dbReference type="AlphaFoldDB" id="A0A8X6U8T4"/>
<keyword evidence="2" id="KW-1185">Reference proteome</keyword>
<organism evidence="1 2">
    <name type="scientific">Nephila pilipes</name>
    <name type="common">Giant wood spider</name>
    <name type="synonym">Nephila maculata</name>
    <dbReference type="NCBI Taxonomy" id="299642"/>
    <lineage>
        <taxon>Eukaryota</taxon>
        <taxon>Metazoa</taxon>
        <taxon>Ecdysozoa</taxon>
        <taxon>Arthropoda</taxon>
        <taxon>Chelicerata</taxon>
        <taxon>Arachnida</taxon>
        <taxon>Araneae</taxon>
        <taxon>Araneomorphae</taxon>
        <taxon>Entelegynae</taxon>
        <taxon>Araneoidea</taxon>
        <taxon>Nephilidae</taxon>
        <taxon>Nephila</taxon>
    </lineage>
</organism>
<proteinExistence type="predicted"/>
<dbReference type="Proteomes" id="UP000887013">
    <property type="component" value="Unassembled WGS sequence"/>
</dbReference>
<reference evidence="1" key="1">
    <citation type="submission" date="2020-08" db="EMBL/GenBank/DDBJ databases">
        <title>Multicomponent nature underlies the extraordinary mechanical properties of spider dragline silk.</title>
        <authorList>
            <person name="Kono N."/>
            <person name="Nakamura H."/>
            <person name="Mori M."/>
            <person name="Yoshida Y."/>
            <person name="Ohtoshi R."/>
            <person name="Malay A.D."/>
            <person name="Moran D.A.P."/>
            <person name="Tomita M."/>
            <person name="Numata K."/>
            <person name="Arakawa K."/>
        </authorList>
    </citation>
    <scope>NUCLEOTIDE SEQUENCE</scope>
</reference>
<feature type="non-terminal residue" evidence="1">
    <location>
        <position position="95"/>
    </location>
</feature>
<name>A0A8X6U8T4_NEPPI</name>
<evidence type="ECO:0000313" key="1">
    <source>
        <dbReference type="EMBL" id="GFU04284.1"/>
    </source>
</evidence>
<dbReference type="EMBL" id="BMAW01077005">
    <property type="protein sequence ID" value="GFU04284.1"/>
    <property type="molecule type" value="Genomic_DNA"/>
</dbReference>